<dbReference type="PANTHER" id="PTHR33269:SF17">
    <property type="entry name" value="NADH-UBIQUINONE OXIDOREDUCTASE CHAIN 6"/>
    <property type="match status" value="1"/>
</dbReference>
<keyword evidence="3" id="KW-0560">Oxidoreductase</keyword>
<sequence length="201" mass="22410">MNLQDFVFYSLASVVVIAALGVITLRNPVHSALLLVLAFVTSSGLWLLLEAEFLAIVLILVYVGAVMVLFLFVVMMLDINLDRMREGFWKWFPFGAILALIMTGEIGIVLMSKQFGPENIQIPVSKSVDYSNTKELGQLLYTDYVYAFELSAVILLVAMVAAIAITLRYRTDKKSSNVSKQVAASREKRLKVISIPAERKE</sequence>
<dbReference type="GO" id="GO:0048038">
    <property type="term" value="F:quinone binding"/>
    <property type="evidence" value="ECO:0007669"/>
    <property type="project" value="UniProtKB-UniRule"/>
</dbReference>
<dbReference type="EC" id="7.1.1.-" evidence="2"/>
<name>Q82TV2_NITEU</name>
<feature type="transmembrane region" description="Helical" evidence="2">
    <location>
        <begin position="55"/>
        <end position="79"/>
    </location>
</feature>
<dbReference type="EMBL" id="AL954747">
    <property type="protein sequence ID" value="CAD85679.1"/>
    <property type="molecule type" value="Genomic_DNA"/>
</dbReference>
<reference evidence="3 4" key="1">
    <citation type="journal article" date="2003" name="J. Bacteriol.">
        <title>Complete genome sequence of the ammonia-oxidizing bacterium and obligate chemolithoautotroph Nitrosomonas europaea.</title>
        <authorList>
            <person name="Chain P."/>
            <person name="Lamerdin J."/>
            <person name="Larimer F."/>
            <person name="Regala W."/>
            <person name="Land M."/>
            <person name="Hauser L."/>
            <person name="Hooper A."/>
            <person name="Klotz M."/>
            <person name="Norton J."/>
            <person name="Sayavedra-Soto L."/>
            <person name="Arciero D."/>
            <person name="Hommes N."/>
            <person name="Whittaker M."/>
            <person name="Arp D."/>
        </authorList>
    </citation>
    <scope>NUCLEOTIDE SEQUENCE [LARGE SCALE GENOMIC DNA]</scope>
    <source>
        <strain evidence="4">ATCC 19718 / CIP 103999 / KCTC 2705 / NBRC 14298</strain>
    </source>
</reference>
<keyword evidence="2" id="KW-0520">NAD</keyword>
<dbReference type="PANTHER" id="PTHR33269">
    <property type="entry name" value="NADH-UBIQUINONE OXIDOREDUCTASE CHAIN 6"/>
    <property type="match status" value="1"/>
</dbReference>
<evidence type="ECO:0000313" key="3">
    <source>
        <dbReference type="EMBL" id="CAD85679.1"/>
    </source>
</evidence>
<evidence type="ECO:0000256" key="2">
    <source>
        <dbReference type="RuleBase" id="RU004429"/>
    </source>
</evidence>
<dbReference type="Gene3D" id="1.20.120.1200">
    <property type="entry name" value="NADH-ubiquinone/plastoquinone oxidoreductase chain 6, subunit NuoJ"/>
    <property type="match status" value="1"/>
</dbReference>
<dbReference type="HOGENOM" id="CLU_085957_5_0_4"/>
<dbReference type="eggNOG" id="COG0839">
    <property type="taxonomic scope" value="Bacteria"/>
</dbReference>
<comment type="catalytic activity">
    <reaction evidence="2">
        <text>a quinone + NADH + 5 H(+)(in) = a quinol + NAD(+) + 4 H(+)(out)</text>
        <dbReference type="Rhea" id="RHEA:57888"/>
        <dbReference type="ChEBI" id="CHEBI:15378"/>
        <dbReference type="ChEBI" id="CHEBI:24646"/>
        <dbReference type="ChEBI" id="CHEBI:57540"/>
        <dbReference type="ChEBI" id="CHEBI:57945"/>
        <dbReference type="ChEBI" id="CHEBI:132124"/>
    </reaction>
</comment>
<feature type="transmembrane region" description="Helical" evidence="2">
    <location>
        <begin position="32"/>
        <end position="49"/>
    </location>
</feature>
<accession>Q82TV2</accession>
<dbReference type="GO" id="GO:0016491">
    <property type="term" value="F:oxidoreductase activity"/>
    <property type="evidence" value="ECO:0007669"/>
    <property type="project" value="UniProtKB-KW"/>
</dbReference>
<dbReference type="InterPro" id="IPR001457">
    <property type="entry name" value="NADH_UbQ/plastoQ_OxRdtase_su6"/>
</dbReference>
<keyword evidence="3" id="KW-0830">Ubiquinone</keyword>
<dbReference type="GO" id="GO:0008137">
    <property type="term" value="F:NADH dehydrogenase (ubiquinone) activity"/>
    <property type="evidence" value="ECO:0007669"/>
    <property type="project" value="UniProtKB-UniRule"/>
</dbReference>
<evidence type="ECO:0000313" key="4">
    <source>
        <dbReference type="Proteomes" id="UP000001416"/>
    </source>
</evidence>
<dbReference type="STRING" id="228410.NE1768"/>
<comment type="similarity">
    <text evidence="1 2">Belongs to the complex I subunit 6 family.</text>
</comment>
<organism evidence="3 4">
    <name type="scientific">Nitrosomonas europaea (strain ATCC 19718 / CIP 103999 / KCTC 2705 / NBRC 14298)</name>
    <dbReference type="NCBI Taxonomy" id="228410"/>
    <lineage>
        <taxon>Bacteria</taxon>
        <taxon>Pseudomonadati</taxon>
        <taxon>Pseudomonadota</taxon>
        <taxon>Betaproteobacteria</taxon>
        <taxon>Nitrosomonadales</taxon>
        <taxon>Nitrosomonadaceae</taxon>
        <taxon>Nitrosomonas</taxon>
    </lineage>
</organism>
<feature type="transmembrane region" description="Helical" evidence="2">
    <location>
        <begin position="144"/>
        <end position="167"/>
    </location>
</feature>
<dbReference type="Proteomes" id="UP000001416">
    <property type="component" value="Chromosome"/>
</dbReference>
<comment type="subcellular location">
    <subcellularLocation>
        <location evidence="2">Cell membrane</location>
        <topology evidence="2">Multi-pass membrane protein</topology>
    </subcellularLocation>
</comment>
<dbReference type="NCBIfam" id="NF005164">
    <property type="entry name" value="PRK06638.1-4"/>
    <property type="match status" value="1"/>
</dbReference>
<keyword evidence="2" id="KW-0812">Transmembrane</keyword>
<evidence type="ECO:0000256" key="1">
    <source>
        <dbReference type="ARBA" id="ARBA00005698"/>
    </source>
</evidence>
<proteinExistence type="inferred from homology"/>
<dbReference type="KEGG" id="neu:NE1768"/>
<protein>
    <recommendedName>
        <fullName evidence="2">NADH-quinone oxidoreductase subunit J</fullName>
        <ecNumber evidence="2">7.1.1.-</ecNumber>
    </recommendedName>
</protein>
<dbReference type="PhylomeDB" id="Q82TV2"/>
<dbReference type="Pfam" id="PF00499">
    <property type="entry name" value="Oxidored_q3"/>
    <property type="match status" value="1"/>
</dbReference>
<dbReference type="OrthoDB" id="5295927at2"/>
<keyword evidence="2" id="KW-1133">Transmembrane helix</keyword>
<dbReference type="InterPro" id="IPR042106">
    <property type="entry name" value="Nuo/plastoQ_OxRdtase_6_NuoJ"/>
</dbReference>
<dbReference type="GO" id="GO:0005886">
    <property type="term" value="C:plasma membrane"/>
    <property type="evidence" value="ECO:0007669"/>
    <property type="project" value="UniProtKB-SubCell"/>
</dbReference>
<gene>
    <name evidence="3" type="primary">nuoJ</name>
    <name evidence="3" type="ordered locus">NE1768</name>
</gene>
<comment type="function">
    <text evidence="2">NDH-1 shuttles electrons from NADH, via FMN and iron-sulfur (Fe-S) centers, to quinones in the respiratory chain. Couples the redox reaction to proton translocation (for every two electrons transferred, four hydrogen ions are translocated across the cytoplasmic membrane), and thus conserves the redox energy in a proton gradient.</text>
</comment>
<keyword evidence="2" id="KW-0472">Membrane</keyword>
<feature type="transmembrane region" description="Helical" evidence="2">
    <location>
        <begin position="91"/>
        <end position="111"/>
    </location>
</feature>
<dbReference type="RefSeq" id="WP_011112319.1">
    <property type="nucleotide sequence ID" value="NC_004757.1"/>
</dbReference>
<feature type="transmembrane region" description="Helical" evidence="2">
    <location>
        <begin position="6"/>
        <end position="25"/>
    </location>
</feature>
<keyword evidence="2" id="KW-1003">Cell membrane</keyword>
<keyword evidence="2" id="KW-0874">Quinone</keyword>
<keyword evidence="4" id="KW-1185">Reference proteome</keyword>
<dbReference type="AlphaFoldDB" id="Q82TV2"/>
<dbReference type="GeneID" id="87104929"/>